<accession>A0ABU9CCR5</accession>
<keyword evidence="15" id="KW-1185">Reference proteome</keyword>
<dbReference type="InterPro" id="IPR010129">
    <property type="entry name" value="T1SS_HlyD"/>
</dbReference>
<evidence type="ECO:0000256" key="3">
    <source>
        <dbReference type="ARBA" id="ARBA00022448"/>
    </source>
</evidence>
<evidence type="ECO:0000256" key="8">
    <source>
        <dbReference type="ARBA" id="ARBA00023136"/>
    </source>
</evidence>
<evidence type="ECO:0000256" key="5">
    <source>
        <dbReference type="ARBA" id="ARBA00022519"/>
    </source>
</evidence>
<dbReference type="PROSITE" id="PS00543">
    <property type="entry name" value="HLYD_FAMILY"/>
    <property type="match status" value="1"/>
</dbReference>
<feature type="domain" description="AprE-like beta-barrel" evidence="13">
    <location>
        <begin position="329"/>
        <end position="416"/>
    </location>
</feature>
<evidence type="ECO:0000256" key="4">
    <source>
        <dbReference type="ARBA" id="ARBA00022475"/>
    </source>
</evidence>
<evidence type="ECO:0000259" key="12">
    <source>
        <dbReference type="Pfam" id="PF25994"/>
    </source>
</evidence>
<proteinExistence type="inferred from homology"/>
<evidence type="ECO:0000259" key="13">
    <source>
        <dbReference type="Pfam" id="PF26002"/>
    </source>
</evidence>
<comment type="subcellular location">
    <subcellularLocation>
        <location evidence="1 9">Cell inner membrane</location>
        <topology evidence="1 9">Single-pass membrane protein</topology>
    </subcellularLocation>
</comment>
<comment type="caution">
    <text evidence="14">The sequence shown here is derived from an EMBL/GenBank/DDBJ whole genome shotgun (WGS) entry which is preliminary data.</text>
</comment>
<dbReference type="PRINTS" id="PR01490">
    <property type="entry name" value="RTXTOXIND"/>
</dbReference>
<feature type="domain" description="AprE-like long alpha-helical hairpin" evidence="12">
    <location>
        <begin position="101"/>
        <end position="285"/>
    </location>
</feature>
<feature type="coiled-coil region" evidence="10">
    <location>
        <begin position="177"/>
        <end position="256"/>
    </location>
</feature>
<protein>
    <recommendedName>
        <fullName evidence="9">Membrane fusion protein (MFP) family protein</fullName>
    </recommendedName>
</protein>
<keyword evidence="6 9" id="KW-0812">Transmembrane</keyword>
<dbReference type="RefSeq" id="WP_341409178.1">
    <property type="nucleotide sequence ID" value="NZ_JBBUTH010000001.1"/>
</dbReference>
<dbReference type="InterPro" id="IPR058982">
    <property type="entry name" value="Beta-barrel_AprE"/>
</dbReference>
<sequence>MSGHAIALRPLSTPHPDPDQGPRRTVLAVVALLVVFTATLIGWAALAELDVATQARGVVVPPSRLQEVQSLEGGIVKELLVAPGERVKKGQVLARLDTAQATADVDESRQQRLAALAARARAEALISGGAPRFDDELRREAPALVEKETQLWRDAQREHQSSLAAAREGTARRRGELAEAEARIGSLQASVKVAEESFAIEERLFKEGAGARADYLSAQQRLLQARTELDSLRQSLPRLRAGLAEAQAQATEAEARAKAQWGTQRAEYEVKVATLGAAIGGKQDRADRRELVSPMDGVVNRVLVNTLGGVAQPGKAVLEVVPDEARLQLSARVKPADIGFIRAGQKAQVKMLTYDSGTYGALEAQVERVGADAIVDEKGESYFEVQLTAARDQIKLHGKPLPITPGMPCDVGILTGQRSVLQYLFKPVLRGIQGALQER</sequence>
<dbReference type="Pfam" id="PF26002">
    <property type="entry name" value="Beta-barrel_AprE"/>
    <property type="match status" value="1"/>
</dbReference>
<keyword evidence="3 9" id="KW-0813">Transport</keyword>
<keyword evidence="8 9" id="KW-0472">Membrane</keyword>
<organism evidence="14 15">
    <name type="scientific">Pseudaquabacterium inlustre</name>
    <dbReference type="NCBI Taxonomy" id="2984192"/>
    <lineage>
        <taxon>Bacteria</taxon>
        <taxon>Pseudomonadati</taxon>
        <taxon>Pseudomonadota</taxon>
        <taxon>Betaproteobacteria</taxon>
        <taxon>Burkholderiales</taxon>
        <taxon>Sphaerotilaceae</taxon>
        <taxon>Pseudaquabacterium</taxon>
    </lineage>
</organism>
<evidence type="ECO:0000256" key="9">
    <source>
        <dbReference type="RuleBase" id="RU365093"/>
    </source>
</evidence>
<dbReference type="Gene3D" id="2.40.30.170">
    <property type="match status" value="1"/>
</dbReference>
<dbReference type="InterPro" id="IPR050739">
    <property type="entry name" value="MFP"/>
</dbReference>
<name>A0ABU9CCR5_9BURK</name>
<gene>
    <name evidence="14" type="ORF">AACH10_04635</name>
</gene>
<dbReference type="Pfam" id="PF25994">
    <property type="entry name" value="HH_AprE"/>
    <property type="match status" value="1"/>
</dbReference>
<evidence type="ECO:0000313" key="15">
    <source>
        <dbReference type="Proteomes" id="UP001365405"/>
    </source>
</evidence>
<dbReference type="EMBL" id="JBBUTH010000001">
    <property type="protein sequence ID" value="MEK8049518.1"/>
    <property type="molecule type" value="Genomic_DNA"/>
</dbReference>
<keyword evidence="4 9" id="KW-1003">Cell membrane</keyword>
<feature type="region of interest" description="Disordered" evidence="11">
    <location>
        <begin position="1"/>
        <end position="22"/>
    </location>
</feature>
<evidence type="ECO:0000256" key="7">
    <source>
        <dbReference type="ARBA" id="ARBA00022989"/>
    </source>
</evidence>
<dbReference type="PANTHER" id="PTHR30386">
    <property type="entry name" value="MEMBRANE FUSION SUBUNIT OF EMRAB-TOLC MULTIDRUG EFFLUX PUMP"/>
    <property type="match status" value="1"/>
</dbReference>
<evidence type="ECO:0000256" key="10">
    <source>
        <dbReference type="SAM" id="Coils"/>
    </source>
</evidence>
<dbReference type="PANTHER" id="PTHR30386:SF26">
    <property type="entry name" value="TRANSPORT PROTEIN COMB"/>
    <property type="match status" value="1"/>
</dbReference>
<evidence type="ECO:0000313" key="14">
    <source>
        <dbReference type="EMBL" id="MEK8049518.1"/>
    </source>
</evidence>
<keyword evidence="10" id="KW-0175">Coiled coil</keyword>
<dbReference type="NCBIfam" id="TIGR01843">
    <property type="entry name" value="type_I_hlyD"/>
    <property type="match status" value="1"/>
</dbReference>
<dbReference type="SUPFAM" id="SSF111369">
    <property type="entry name" value="HlyD-like secretion proteins"/>
    <property type="match status" value="1"/>
</dbReference>
<reference evidence="14 15" key="1">
    <citation type="submission" date="2024-04" db="EMBL/GenBank/DDBJ databases">
        <title>Novel species of the genus Ideonella isolated from streams.</title>
        <authorList>
            <person name="Lu H."/>
        </authorList>
    </citation>
    <scope>NUCLEOTIDE SEQUENCE [LARGE SCALE GENOMIC DNA]</scope>
    <source>
        <strain evidence="14 15">DXS22W</strain>
    </source>
</reference>
<keyword evidence="5 9" id="KW-0997">Cell inner membrane</keyword>
<dbReference type="InterPro" id="IPR006144">
    <property type="entry name" value="Secretion_HlyD_CS"/>
</dbReference>
<evidence type="ECO:0000256" key="11">
    <source>
        <dbReference type="SAM" id="MobiDB-lite"/>
    </source>
</evidence>
<dbReference type="Proteomes" id="UP001365405">
    <property type="component" value="Unassembled WGS sequence"/>
</dbReference>
<evidence type="ECO:0000256" key="1">
    <source>
        <dbReference type="ARBA" id="ARBA00004377"/>
    </source>
</evidence>
<dbReference type="Gene3D" id="2.40.50.100">
    <property type="match status" value="1"/>
</dbReference>
<evidence type="ECO:0000256" key="2">
    <source>
        <dbReference type="ARBA" id="ARBA00009477"/>
    </source>
</evidence>
<evidence type="ECO:0000256" key="6">
    <source>
        <dbReference type="ARBA" id="ARBA00022692"/>
    </source>
</evidence>
<dbReference type="InterPro" id="IPR058781">
    <property type="entry name" value="HH_AprE-like"/>
</dbReference>
<keyword evidence="7 9" id="KW-1133">Transmembrane helix</keyword>
<dbReference type="SUPFAM" id="SSF56954">
    <property type="entry name" value="Outer membrane efflux proteins (OEP)"/>
    <property type="match status" value="1"/>
</dbReference>
<comment type="similarity">
    <text evidence="2 9">Belongs to the membrane fusion protein (MFP) (TC 8.A.1) family.</text>
</comment>
<feature type="transmembrane region" description="Helical" evidence="9">
    <location>
        <begin position="26"/>
        <end position="46"/>
    </location>
</feature>